<dbReference type="InterPro" id="IPR005565">
    <property type="entry name" value="Hemolysn_activator_HlyB_C"/>
</dbReference>
<keyword evidence="11" id="KW-1185">Reference proteome</keyword>
<name>D0KXQ9_HALNC</name>
<dbReference type="InterPro" id="IPR035251">
    <property type="entry name" value="ShlB_POTRA"/>
</dbReference>
<dbReference type="InterPro" id="IPR034746">
    <property type="entry name" value="POTRA"/>
</dbReference>
<keyword evidence="5" id="KW-0812">Transmembrane</keyword>
<keyword evidence="7" id="KW-0472">Membrane</keyword>
<evidence type="ECO:0000256" key="7">
    <source>
        <dbReference type="ARBA" id="ARBA00023136"/>
    </source>
</evidence>
<dbReference type="GO" id="GO:0098046">
    <property type="term" value="C:type V protein secretion system complex"/>
    <property type="evidence" value="ECO:0007669"/>
    <property type="project" value="TreeGrafter"/>
</dbReference>
<dbReference type="Pfam" id="PF08479">
    <property type="entry name" value="POTRA_2"/>
    <property type="match status" value="1"/>
</dbReference>
<dbReference type="PIRSF" id="PIRSF029745">
    <property type="entry name" value="FhaC"/>
    <property type="match status" value="1"/>
</dbReference>
<gene>
    <name evidence="10" type="ordered locus">Hneap_0371</name>
</gene>
<dbReference type="GO" id="GO:0046819">
    <property type="term" value="P:protein secretion by the type V secretion system"/>
    <property type="evidence" value="ECO:0007669"/>
    <property type="project" value="TreeGrafter"/>
</dbReference>
<dbReference type="InterPro" id="IPR027282">
    <property type="entry name" value="TPS"/>
</dbReference>
<dbReference type="GO" id="GO:0008320">
    <property type="term" value="F:protein transmembrane transporter activity"/>
    <property type="evidence" value="ECO:0007669"/>
    <property type="project" value="TreeGrafter"/>
</dbReference>
<keyword evidence="3" id="KW-0813">Transport</keyword>
<dbReference type="EMBL" id="CP001801">
    <property type="protein sequence ID" value="ACX95232.1"/>
    <property type="molecule type" value="Genomic_DNA"/>
</dbReference>
<accession>D0KXQ9</accession>
<evidence type="ECO:0000313" key="11">
    <source>
        <dbReference type="Proteomes" id="UP000009102"/>
    </source>
</evidence>
<feature type="domain" description="POTRA" evidence="9">
    <location>
        <begin position="95"/>
        <end position="174"/>
    </location>
</feature>
<dbReference type="KEGG" id="hna:Hneap_0371"/>
<dbReference type="Pfam" id="PF03865">
    <property type="entry name" value="ShlB"/>
    <property type="match status" value="1"/>
</dbReference>
<keyword evidence="4" id="KW-1134">Transmembrane beta strand</keyword>
<dbReference type="RefSeq" id="WP_012823268.1">
    <property type="nucleotide sequence ID" value="NC_013422.1"/>
</dbReference>
<evidence type="ECO:0000313" key="10">
    <source>
        <dbReference type="EMBL" id="ACX95232.1"/>
    </source>
</evidence>
<evidence type="ECO:0000256" key="5">
    <source>
        <dbReference type="ARBA" id="ARBA00022692"/>
    </source>
</evidence>
<comment type="similarity">
    <text evidence="2">Belongs to the TPS (TC 1.B.20) family.</text>
</comment>
<evidence type="ECO:0000259" key="9">
    <source>
        <dbReference type="PROSITE" id="PS51779"/>
    </source>
</evidence>
<protein>
    <submittedName>
        <fullName evidence="10">Polypeptide-transport-associated domain protein ShlB-type</fullName>
    </submittedName>
</protein>
<evidence type="ECO:0000256" key="3">
    <source>
        <dbReference type="ARBA" id="ARBA00022448"/>
    </source>
</evidence>
<dbReference type="PROSITE" id="PS51779">
    <property type="entry name" value="POTRA"/>
    <property type="match status" value="1"/>
</dbReference>
<evidence type="ECO:0000256" key="2">
    <source>
        <dbReference type="ARBA" id="ARBA00009055"/>
    </source>
</evidence>
<dbReference type="HOGENOM" id="CLU_020581_2_0_6"/>
<dbReference type="Gene3D" id="2.40.160.50">
    <property type="entry name" value="membrane protein fhac: a member of the omp85/tpsb transporter family"/>
    <property type="match status" value="1"/>
</dbReference>
<comment type="subcellular location">
    <subcellularLocation>
        <location evidence="1">Cell outer membrane</location>
    </subcellularLocation>
</comment>
<dbReference type="Gene3D" id="3.10.20.310">
    <property type="entry name" value="membrane protein fhac"/>
    <property type="match status" value="1"/>
</dbReference>
<dbReference type="InterPro" id="IPR013686">
    <property type="entry name" value="Polypept-transport_assoc_ShlB"/>
</dbReference>
<dbReference type="PANTHER" id="PTHR34597:SF3">
    <property type="entry name" value="OUTER MEMBRANE TRANSPORTER CDIB"/>
    <property type="match status" value="1"/>
</dbReference>
<keyword evidence="6" id="KW-0653">Protein transport</keyword>
<organism evidence="10 11">
    <name type="scientific">Halothiobacillus neapolitanus (strain ATCC 23641 / DSM 15147 / CIP 104769 / NCIMB 8539 / c2)</name>
    <name type="common">Thiobacillus neapolitanus</name>
    <dbReference type="NCBI Taxonomy" id="555778"/>
    <lineage>
        <taxon>Bacteria</taxon>
        <taxon>Pseudomonadati</taxon>
        <taxon>Pseudomonadota</taxon>
        <taxon>Gammaproteobacteria</taxon>
        <taxon>Chromatiales</taxon>
        <taxon>Halothiobacillaceae</taxon>
        <taxon>Halothiobacillus</taxon>
    </lineage>
</organism>
<sequence>MFQPTDGLSLHQQSRQPFDVFMRRVFLCALFSLLWGASGAWAQPPVASSSVQQELLQQQRQRALEQGQQATPDVRLQKGLAKLPSTLPKHETPCVFINQVTLGGEGAGQFSWAIKTASRALGGIKGRCIGTNGIQILVKQVQNAILARGFITTRVLVTQQNLNDHKLTLTIIPGRIGAIRLAKGSNPRGTLWNAFPAKPGDLLNLRDLEQGLENLQRLPTASTHINIKPGEQPGTSDIVTDWQQRFPFRLSMWVDDAGSEATGHYEGTVVLSYDDWFTLNDLFYASFTRDLGLDNGRNKRGTQSYTFHYSVPYGYWLLGFTTNRFRYYQTVAGINQDYRYSGTGTRQDLKLSRIIHRNAHGKTRVSLDAYLQTYGNAIDDTTIEVQQRRMAGYIFDIHQRQFIGRATLDMDVGYRWGTGALGAEPAPEEAYGGGTSRPHIASASIQFNTPFSALGQSWRYQGELRGQYNYTPLIPQDRFAIGGRYTVRGFSGEQVLSSERGLIFRNDLGIVIAGNNELYLGLDYGQVGGSSAQQLLGTRLAGGVIGIRGAYKLLNYDVFAGHAIAKPDGFPAKGITAGFNIGWTI</sequence>
<dbReference type="InterPro" id="IPR051544">
    <property type="entry name" value="TPS_OM_transporter"/>
</dbReference>
<dbReference type="Proteomes" id="UP000009102">
    <property type="component" value="Chromosome"/>
</dbReference>
<evidence type="ECO:0000256" key="1">
    <source>
        <dbReference type="ARBA" id="ARBA00004442"/>
    </source>
</evidence>
<evidence type="ECO:0000256" key="4">
    <source>
        <dbReference type="ARBA" id="ARBA00022452"/>
    </source>
</evidence>
<evidence type="ECO:0000256" key="6">
    <source>
        <dbReference type="ARBA" id="ARBA00022927"/>
    </source>
</evidence>
<dbReference type="AlphaFoldDB" id="D0KXQ9"/>
<dbReference type="PANTHER" id="PTHR34597">
    <property type="entry name" value="SLR1661 PROTEIN"/>
    <property type="match status" value="1"/>
</dbReference>
<dbReference type="Pfam" id="PF17287">
    <property type="entry name" value="POTRA_3"/>
    <property type="match status" value="1"/>
</dbReference>
<proteinExistence type="inferred from homology"/>
<dbReference type="STRING" id="555778.Hneap_0371"/>
<dbReference type="GO" id="GO:0009279">
    <property type="term" value="C:cell outer membrane"/>
    <property type="evidence" value="ECO:0007669"/>
    <property type="project" value="UniProtKB-SubCell"/>
</dbReference>
<dbReference type="eggNOG" id="COG2831">
    <property type="taxonomic scope" value="Bacteria"/>
</dbReference>
<keyword evidence="8" id="KW-0998">Cell outer membrane</keyword>
<reference evidence="10 11" key="1">
    <citation type="submission" date="2009-10" db="EMBL/GenBank/DDBJ databases">
        <title>Complete sequence of Halothiobacillus neapolitanus c2.</title>
        <authorList>
            <consortium name="US DOE Joint Genome Institute"/>
            <person name="Lucas S."/>
            <person name="Copeland A."/>
            <person name="Lapidus A."/>
            <person name="Glavina del Rio T."/>
            <person name="Tice H."/>
            <person name="Bruce D."/>
            <person name="Goodwin L."/>
            <person name="Pitluck S."/>
            <person name="Davenport K."/>
            <person name="Brettin T."/>
            <person name="Detter J.C."/>
            <person name="Han C."/>
            <person name="Tapia R."/>
            <person name="Larimer F."/>
            <person name="Land M."/>
            <person name="Hauser L."/>
            <person name="Kyrpides N."/>
            <person name="Mikhailova N."/>
            <person name="Kerfeld C."/>
            <person name="Cannon G."/>
            <person name="Heinhort S."/>
        </authorList>
    </citation>
    <scope>NUCLEOTIDE SEQUENCE [LARGE SCALE GENOMIC DNA]</scope>
    <source>
        <strain evidence="11">ATCC 23641 / c2</strain>
    </source>
</reference>
<evidence type="ECO:0000256" key="8">
    <source>
        <dbReference type="ARBA" id="ARBA00023237"/>
    </source>
</evidence>